<feature type="transmembrane region" description="Helical" evidence="6">
    <location>
        <begin position="270"/>
        <end position="293"/>
    </location>
</feature>
<evidence type="ECO:0000256" key="5">
    <source>
        <dbReference type="ARBA" id="ARBA00023136"/>
    </source>
</evidence>
<name>A0A290YZX7_9PSEU</name>
<feature type="transmembrane region" description="Helical" evidence="6">
    <location>
        <begin position="331"/>
        <end position="349"/>
    </location>
</feature>
<evidence type="ECO:0000313" key="8">
    <source>
        <dbReference type="EMBL" id="ATE52336.1"/>
    </source>
</evidence>
<feature type="transmembrane region" description="Helical" evidence="6">
    <location>
        <begin position="361"/>
        <end position="380"/>
    </location>
</feature>
<dbReference type="KEGG" id="apre:CNX65_02700"/>
<gene>
    <name evidence="8" type="ORF">CNX65_02700</name>
</gene>
<dbReference type="InterPro" id="IPR051449">
    <property type="entry name" value="ABC-2_transporter_component"/>
</dbReference>
<dbReference type="Pfam" id="PF12698">
    <property type="entry name" value="ABC2_membrane_3"/>
    <property type="match status" value="1"/>
</dbReference>
<feature type="transmembrane region" description="Helical" evidence="6">
    <location>
        <begin position="32"/>
        <end position="55"/>
    </location>
</feature>
<proteinExistence type="predicted"/>
<dbReference type="GO" id="GO:0005886">
    <property type="term" value="C:plasma membrane"/>
    <property type="evidence" value="ECO:0007669"/>
    <property type="project" value="UniProtKB-SubCell"/>
</dbReference>
<evidence type="ECO:0000259" key="7">
    <source>
        <dbReference type="Pfam" id="PF12698"/>
    </source>
</evidence>
<dbReference type="InterPro" id="IPR013525">
    <property type="entry name" value="ABC2_TM"/>
</dbReference>
<feature type="domain" description="ABC-2 type transporter transmembrane" evidence="7">
    <location>
        <begin position="33"/>
        <end position="378"/>
    </location>
</feature>
<reference evidence="8" key="1">
    <citation type="submission" date="2017-09" db="EMBL/GenBank/DDBJ databases">
        <title>Complete Genome Sequence of ansamitocin-producing Bacterium Actinosynnema pretiosum X47.</title>
        <authorList>
            <person name="Cao G."/>
            <person name="Zong G."/>
            <person name="Zhong C."/>
            <person name="Fu J."/>
        </authorList>
    </citation>
    <scope>NUCLEOTIDE SEQUENCE [LARGE SCALE GENOMIC DNA]</scope>
    <source>
        <strain evidence="8">X47</strain>
    </source>
</reference>
<evidence type="ECO:0000256" key="6">
    <source>
        <dbReference type="SAM" id="Phobius"/>
    </source>
</evidence>
<protein>
    <submittedName>
        <fullName evidence="8">ABC transporter permease</fullName>
    </submittedName>
</protein>
<evidence type="ECO:0000256" key="1">
    <source>
        <dbReference type="ARBA" id="ARBA00004651"/>
    </source>
</evidence>
<evidence type="ECO:0000256" key="3">
    <source>
        <dbReference type="ARBA" id="ARBA00022692"/>
    </source>
</evidence>
<dbReference type="PANTHER" id="PTHR30294:SF29">
    <property type="entry name" value="MULTIDRUG ABC TRANSPORTER PERMEASE YBHS-RELATED"/>
    <property type="match status" value="1"/>
</dbReference>
<feature type="transmembrane region" description="Helical" evidence="6">
    <location>
        <begin position="182"/>
        <end position="204"/>
    </location>
</feature>
<keyword evidence="5 6" id="KW-0472">Membrane</keyword>
<dbReference type="Proteomes" id="UP000218505">
    <property type="component" value="Chromosome"/>
</dbReference>
<dbReference type="AlphaFoldDB" id="A0A290YZX7"/>
<dbReference type="EMBL" id="CP023445">
    <property type="protein sequence ID" value="ATE52336.1"/>
    <property type="molecule type" value="Genomic_DNA"/>
</dbReference>
<keyword evidence="4 6" id="KW-1133">Transmembrane helix</keyword>
<feature type="transmembrane region" description="Helical" evidence="6">
    <location>
        <begin position="233"/>
        <end position="258"/>
    </location>
</feature>
<dbReference type="RefSeq" id="WP_096491356.1">
    <property type="nucleotide sequence ID" value="NZ_CP023445.1"/>
</dbReference>
<evidence type="ECO:0000256" key="4">
    <source>
        <dbReference type="ARBA" id="ARBA00022989"/>
    </source>
</evidence>
<evidence type="ECO:0000313" key="9">
    <source>
        <dbReference type="Proteomes" id="UP000218505"/>
    </source>
</evidence>
<sequence>MSAPSPGRSLSPARAVLLVARREFLSKVRTRSFVVGTVVIIAAMAGFVALQALLFTSASTSVVGLNGQATVLAQPLEETARSLGREVEVVDVPDSAAGEGLVRSGELDALVLGAPDALRVLVKDGLDPSLANAVDLIVKQQVLAAQLAEAGLDPARVQQNVADARVRVVALDPEDPMVGQRLVIGLVIAGLLYYSLLVYGTMVAQGVVEEKSSRVVEILLSTLRPAQLLMGKVIGLGAVGLAQLLLIGAIGLGLASAAGVVRVDGPTGGALLIGVLWYLLGFFLYATVFAAAASLVSRQEEVQSVLTPITMLIVIAFVVGFNLLVRDPASRLVAVLSVLPPFAPILMPGRMAIGAAPAWQVVLAVVLALGAAVGVVWVGGKVYANAVLRTGARVRLRDALRSPRGTARGAARR</sequence>
<keyword evidence="2" id="KW-1003">Cell membrane</keyword>
<accession>A0A290YZX7</accession>
<evidence type="ECO:0000256" key="2">
    <source>
        <dbReference type="ARBA" id="ARBA00022475"/>
    </source>
</evidence>
<keyword evidence="3 6" id="KW-0812">Transmembrane</keyword>
<organism evidence="8 9">
    <name type="scientific">Actinosynnema pretiosum</name>
    <dbReference type="NCBI Taxonomy" id="42197"/>
    <lineage>
        <taxon>Bacteria</taxon>
        <taxon>Bacillati</taxon>
        <taxon>Actinomycetota</taxon>
        <taxon>Actinomycetes</taxon>
        <taxon>Pseudonocardiales</taxon>
        <taxon>Pseudonocardiaceae</taxon>
        <taxon>Actinosynnema</taxon>
    </lineage>
</organism>
<comment type="subcellular location">
    <subcellularLocation>
        <location evidence="1">Cell membrane</location>
        <topology evidence="1">Multi-pass membrane protein</topology>
    </subcellularLocation>
</comment>
<dbReference type="GO" id="GO:0140359">
    <property type="term" value="F:ABC-type transporter activity"/>
    <property type="evidence" value="ECO:0007669"/>
    <property type="project" value="InterPro"/>
</dbReference>
<keyword evidence="9" id="KW-1185">Reference proteome</keyword>
<dbReference type="PANTHER" id="PTHR30294">
    <property type="entry name" value="MEMBRANE COMPONENT OF ABC TRANSPORTER YHHJ-RELATED"/>
    <property type="match status" value="1"/>
</dbReference>
<feature type="transmembrane region" description="Helical" evidence="6">
    <location>
        <begin position="305"/>
        <end position="325"/>
    </location>
</feature>